<proteinExistence type="predicted"/>
<comment type="caution">
    <text evidence="1">The sequence shown here is derived from an EMBL/GenBank/DDBJ whole genome shotgun (WGS) entry which is preliminary data.</text>
</comment>
<protein>
    <submittedName>
        <fullName evidence="1">Uncharacterized protein</fullName>
    </submittedName>
</protein>
<dbReference type="RefSeq" id="WP_189040037.1">
    <property type="nucleotide sequence ID" value="NZ_BMMP01000030.1"/>
</dbReference>
<gene>
    <name evidence="1" type="ORF">GCM10012287_56340</name>
</gene>
<sequence length="102" mass="11560">MRAYASAHEAWPIFEFEELANSFEDPAECFPDLFIGFPGEPAKEKEARLAAARDVLAELKELGQHDEVARENAAYAEALDDIVPLWDRTPRKPRMPWTEDAA</sequence>
<keyword evidence="2" id="KW-1185">Reference proteome</keyword>
<name>A0ABQ2MUX7_9ACTN</name>
<evidence type="ECO:0000313" key="1">
    <source>
        <dbReference type="EMBL" id="GGO58359.1"/>
    </source>
</evidence>
<reference evidence="2" key="1">
    <citation type="journal article" date="2019" name="Int. J. Syst. Evol. Microbiol.">
        <title>The Global Catalogue of Microorganisms (GCM) 10K type strain sequencing project: providing services to taxonomists for standard genome sequencing and annotation.</title>
        <authorList>
            <consortium name="The Broad Institute Genomics Platform"/>
            <consortium name="The Broad Institute Genome Sequencing Center for Infectious Disease"/>
            <person name="Wu L."/>
            <person name="Ma J."/>
        </authorList>
    </citation>
    <scope>NUCLEOTIDE SEQUENCE [LARGE SCALE GENOMIC DNA]</scope>
    <source>
        <strain evidence="2">CGMCC 4.7178</strain>
    </source>
</reference>
<dbReference type="Proteomes" id="UP000631535">
    <property type="component" value="Unassembled WGS sequence"/>
</dbReference>
<organism evidence="1 2">
    <name type="scientific">Streptomyces daqingensis</name>
    <dbReference type="NCBI Taxonomy" id="1472640"/>
    <lineage>
        <taxon>Bacteria</taxon>
        <taxon>Bacillati</taxon>
        <taxon>Actinomycetota</taxon>
        <taxon>Actinomycetes</taxon>
        <taxon>Kitasatosporales</taxon>
        <taxon>Streptomycetaceae</taxon>
        <taxon>Streptomyces</taxon>
    </lineage>
</organism>
<dbReference type="EMBL" id="BMMP01000030">
    <property type="protein sequence ID" value="GGO58359.1"/>
    <property type="molecule type" value="Genomic_DNA"/>
</dbReference>
<accession>A0ABQ2MUX7</accession>
<evidence type="ECO:0000313" key="2">
    <source>
        <dbReference type="Proteomes" id="UP000631535"/>
    </source>
</evidence>